<gene>
    <name evidence="2" type="ORF">CDD80_824</name>
</gene>
<feature type="compositionally biased region" description="Basic and acidic residues" evidence="1">
    <location>
        <begin position="302"/>
        <end position="312"/>
    </location>
</feature>
<reference evidence="2 3" key="1">
    <citation type="submission" date="2017-06" db="EMBL/GenBank/DDBJ databases">
        <title>Ant-infecting Ophiocordyceps genomes reveal a high diversity of potential behavioral manipulation genes and a possible major role for enterotoxins.</title>
        <authorList>
            <person name="De Bekker C."/>
            <person name="Evans H.C."/>
            <person name="Brachmann A."/>
            <person name="Hughes D.P."/>
        </authorList>
    </citation>
    <scope>NUCLEOTIDE SEQUENCE [LARGE SCALE GENOMIC DNA]</scope>
    <source>
        <strain evidence="2 3">Map16</strain>
    </source>
</reference>
<feature type="compositionally biased region" description="Low complexity" evidence="1">
    <location>
        <begin position="160"/>
        <end position="172"/>
    </location>
</feature>
<feature type="region of interest" description="Disordered" evidence="1">
    <location>
        <begin position="88"/>
        <end position="176"/>
    </location>
</feature>
<sequence length="378" mass="39979">MASQLPKAKDPLDALQLLVNDVLVQTGKALRASRRDSSLIIPPPVYGAMPAKLPDTIKAFHQALDELDMEIIRAKSVVLRDLNELQAQKAPNEPDEQPQSSMKKSPPTIDLDASPVTTALDHRPIKTEPVMKPVAPFPDMGMSLPDAAQSSMTIKEDQSPAVAPEANNVPAEGVSSAGPGAMMSATEHQLPHVPESNESLNMNANPRLNFTDMEFTLAPTNNDPQNHPGGEDADLTAAEPSFDLASFVPADGVDNGNAIGSSSSNNNSQSGNGTQNHRMTSLDSILPANLTAPMNASNKNVTDGKPDGRSAEVPDAAFSGIFTGEGQADGMDFDFSIGDGGMGDTFDDLMNDRDNNFSTIEHGDFDAAFFGLDKPDGS</sequence>
<feature type="region of interest" description="Disordered" evidence="1">
    <location>
        <begin position="216"/>
        <end position="279"/>
    </location>
</feature>
<evidence type="ECO:0000313" key="2">
    <source>
        <dbReference type="EMBL" id="PHH77208.1"/>
    </source>
</evidence>
<dbReference type="Proteomes" id="UP000226431">
    <property type="component" value="Unassembled WGS sequence"/>
</dbReference>
<evidence type="ECO:0000256" key="1">
    <source>
        <dbReference type="SAM" id="MobiDB-lite"/>
    </source>
</evidence>
<dbReference type="AlphaFoldDB" id="A0A2C5YGK6"/>
<dbReference type="EMBL" id="NJES01000129">
    <property type="protein sequence ID" value="PHH77208.1"/>
    <property type="molecule type" value="Genomic_DNA"/>
</dbReference>
<evidence type="ECO:0000313" key="3">
    <source>
        <dbReference type="Proteomes" id="UP000226431"/>
    </source>
</evidence>
<dbReference type="OrthoDB" id="5409998at2759"/>
<keyword evidence="3" id="KW-1185">Reference proteome</keyword>
<dbReference type="STRING" id="2004952.A0A2C5YGK6"/>
<accession>A0A2C5YGK6</accession>
<name>A0A2C5YGK6_9HYPO</name>
<comment type="caution">
    <text evidence="2">The sequence shown here is derived from an EMBL/GenBank/DDBJ whole genome shotgun (WGS) entry which is preliminary data.</text>
</comment>
<protein>
    <submittedName>
        <fullName evidence="2">Uncharacterized protein</fullName>
    </submittedName>
</protein>
<feature type="compositionally biased region" description="Polar residues" evidence="1">
    <location>
        <begin position="292"/>
        <end position="301"/>
    </location>
</feature>
<proteinExistence type="predicted"/>
<feature type="compositionally biased region" description="Low complexity" evidence="1">
    <location>
        <begin position="255"/>
        <end position="273"/>
    </location>
</feature>
<organism evidence="2 3">
    <name type="scientific">Ophiocordyceps camponoti-rufipedis</name>
    <dbReference type="NCBI Taxonomy" id="2004952"/>
    <lineage>
        <taxon>Eukaryota</taxon>
        <taxon>Fungi</taxon>
        <taxon>Dikarya</taxon>
        <taxon>Ascomycota</taxon>
        <taxon>Pezizomycotina</taxon>
        <taxon>Sordariomycetes</taxon>
        <taxon>Hypocreomycetidae</taxon>
        <taxon>Hypocreales</taxon>
        <taxon>Ophiocordycipitaceae</taxon>
        <taxon>Ophiocordyceps</taxon>
    </lineage>
</organism>
<feature type="region of interest" description="Disordered" evidence="1">
    <location>
        <begin position="292"/>
        <end position="313"/>
    </location>
</feature>